<keyword evidence="2" id="KW-0238">DNA-binding</keyword>
<dbReference type="InterPro" id="IPR019887">
    <property type="entry name" value="Tscrpt_reg_AsnC/Lrp_C"/>
</dbReference>
<keyword evidence="6" id="KW-1185">Reference proteome</keyword>
<accession>A0A7G9S8R7</accession>
<dbReference type="RefSeq" id="WP_187541242.1">
    <property type="nucleotide sequence ID" value="NZ_CP060717.1"/>
</dbReference>
<dbReference type="InterPro" id="IPR011991">
    <property type="entry name" value="ArsR-like_HTH"/>
</dbReference>
<reference evidence="5 6" key="1">
    <citation type="submission" date="2020-08" db="EMBL/GenBank/DDBJ databases">
        <title>Genome sequence of Sphingomonas rhizophila KACC 19189T.</title>
        <authorList>
            <person name="Hyun D.-W."/>
            <person name="Bae J.-W."/>
        </authorList>
    </citation>
    <scope>NUCLEOTIDE SEQUENCE [LARGE SCALE GENOMIC DNA]</scope>
    <source>
        <strain evidence="5 6">KACC 19189</strain>
    </source>
</reference>
<dbReference type="PRINTS" id="PR00033">
    <property type="entry name" value="HTHASNC"/>
</dbReference>
<evidence type="ECO:0000256" key="3">
    <source>
        <dbReference type="ARBA" id="ARBA00023163"/>
    </source>
</evidence>
<dbReference type="InterPro" id="IPR019888">
    <property type="entry name" value="Tscrpt_reg_AsnC-like"/>
</dbReference>
<dbReference type="PANTHER" id="PTHR30154:SF17">
    <property type="entry name" value="DNA-BINDING TRANSCRIPTIONAL ACTIVATOR DECR"/>
    <property type="match status" value="1"/>
</dbReference>
<dbReference type="InterPro" id="IPR011008">
    <property type="entry name" value="Dimeric_a/b-barrel"/>
</dbReference>
<sequence>MDQTDRRILAILQQDSSQAVARVAEQVNLSETPCWRRIQKLIREGVIQRQVALVSAKAIGLDLIVFVTIQTNDHSPDWLANFTRVVADMPEIMEVHRLAGDLDYILKIAVADMAAFDAFYRKLIAQVPLRNVSSHLAMETVKRTTALPIDTGR</sequence>
<protein>
    <submittedName>
        <fullName evidence="5">Lrp/AsnC family transcriptional regulator</fullName>
    </submittedName>
</protein>
<dbReference type="SUPFAM" id="SSF54909">
    <property type="entry name" value="Dimeric alpha+beta barrel"/>
    <property type="match status" value="1"/>
</dbReference>
<dbReference type="Pfam" id="PF13412">
    <property type="entry name" value="HTH_24"/>
    <property type="match status" value="1"/>
</dbReference>
<feature type="domain" description="HTH asnC-type" evidence="4">
    <location>
        <begin position="1"/>
        <end position="62"/>
    </location>
</feature>
<dbReference type="Gene3D" id="3.30.70.920">
    <property type="match status" value="1"/>
</dbReference>
<dbReference type="PROSITE" id="PS50956">
    <property type="entry name" value="HTH_ASNC_2"/>
    <property type="match status" value="1"/>
</dbReference>
<dbReference type="InterPro" id="IPR036390">
    <property type="entry name" value="WH_DNA-bd_sf"/>
</dbReference>
<dbReference type="InterPro" id="IPR036388">
    <property type="entry name" value="WH-like_DNA-bd_sf"/>
</dbReference>
<evidence type="ECO:0000256" key="2">
    <source>
        <dbReference type="ARBA" id="ARBA00023125"/>
    </source>
</evidence>
<keyword evidence="3" id="KW-0804">Transcription</keyword>
<dbReference type="Pfam" id="PF01037">
    <property type="entry name" value="AsnC_trans_reg"/>
    <property type="match status" value="1"/>
</dbReference>
<evidence type="ECO:0000256" key="1">
    <source>
        <dbReference type="ARBA" id="ARBA00023015"/>
    </source>
</evidence>
<dbReference type="GO" id="GO:0005829">
    <property type="term" value="C:cytosol"/>
    <property type="evidence" value="ECO:0007669"/>
    <property type="project" value="TreeGrafter"/>
</dbReference>
<evidence type="ECO:0000313" key="5">
    <source>
        <dbReference type="EMBL" id="QNN64242.1"/>
    </source>
</evidence>
<dbReference type="Proteomes" id="UP000515955">
    <property type="component" value="Chromosome"/>
</dbReference>
<dbReference type="Gene3D" id="1.10.10.10">
    <property type="entry name" value="Winged helix-like DNA-binding domain superfamily/Winged helix DNA-binding domain"/>
    <property type="match status" value="1"/>
</dbReference>
<gene>
    <name evidence="5" type="ORF">H9L12_07680</name>
</gene>
<evidence type="ECO:0000313" key="6">
    <source>
        <dbReference type="Proteomes" id="UP000515955"/>
    </source>
</evidence>
<dbReference type="AlphaFoldDB" id="A0A7G9S8R7"/>
<keyword evidence="1" id="KW-0805">Transcription regulation</keyword>
<dbReference type="SUPFAM" id="SSF46785">
    <property type="entry name" value="Winged helix' DNA-binding domain"/>
    <property type="match status" value="1"/>
</dbReference>
<evidence type="ECO:0000259" key="4">
    <source>
        <dbReference type="PROSITE" id="PS50956"/>
    </source>
</evidence>
<name>A0A7G9S8R7_9SPHN</name>
<dbReference type="GO" id="GO:0006355">
    <property type="term" value="P:regulation of DNA-templated transcription"/>
    <property type="evidence" value="ECO:0007669"/>
    <property type="project" value="UniProtKB-ARBA"/>
</dbReference>
<dbReference type="PANTHER" id="PTHR30154">
    <property type="entry name" value="LEUCINE-RESPONSIVE REGULATORY PROTEIN"/>
    <property type="match status" value="1"/>
</dbReference>
<dbReference type="SMART" id="SM00344">
    <property type="entry name" value="HTH_ASNC"/>
    <property type="match status" value="1"/>
</dbReference>
<dbReference type="InterPro" id="IPR000485">
    <property type="entry name" value="AsnC-type_HTH_dom"/>
</dbReference>
<dbReference type="GO" id="GO:0043565">
    <property type="term" value="F:sequence-specific DNA binding"/>
    <property type="evidence" value="ECO:0007669"/>
    <property type="project" value="InterPro"/>
</dbReference>
<dbReference type="CDD" id="cd00090">
    <property type="entry name" value="HTH_ARSR"/>
    <property type="match status" value="1"/>
</dbReference>
<dbReference type="EMBL" id="CP060717">
    <property type="protein sequence ID" value="QNN64242.1"/>
    <property type="molecule type" value="Genomic_DNA"/>
</dbReference>
<proteinExistence type="predicted"/>
<dbReference type="GO" id="GO:0043200">
    <property type="term" value="P:response to amino acid"/>
    <property type="evidence" value="ECO:0007669"/>
    <property type="project" value="TreeGrafter"/>
</dbReference>
<dbReference type="KEGG" id="srhi:H9L12_07680"/>
<organism evidence="5 6">
    <name type="scientific">Sphingomonas rhizophila</name>
    <dbReference type="NCBI Taxonomy" id="2071607"/>
    <lineage>
        <taxon>Bacteria</taxon>
        <taxon>Pseudomonadati</taxon>
        <taxon>Pseudomonadota</taxon>
        <taxon>Alphaproteobacteria</taxon>
        <taxon>Sphingomonadales</taxon>
        <taxon>Sphingomonadaceae</taxon>
        <taxon>Sphingomonas</taxon>
    </lineage>
</organism>